<keyword evidence="3" id="KW-1185">Reference proteome</keyword>
<dbReference type="EMBL" id="JAPDDS010000006">
    <property type="protein sequence ID" value="MCW1885498.1"/>
    <property type="molecule type" value="Genomic_DNA"/>
</dbReference>
<evidence type="ECO:0000313" key="2">
    <source>
        <dbReference type="EMBL" id="MCW1885498.1"/>
    </source>
</evidence>
<evidence type="ECO:0000313" key="3">
    <source>
        <dbReference type="Proteomes" id="UP001207930"/>
    </source>
</evidence>
<comment type="caution">
    <text evidence="2">The sequence shown here is derived from an EMBL/GenBank/DDBJ whole genome shotgun (WGS) entry which is preliminary data.</text>
</comment>
<accession>A0ABT3FPL1</accession>
<gene>
    <name evidence="2" type="ORF">OKA04_12230</name>
</gene>
<proteinExistence type="predicted"/>
<name>A0ABT3FPL1_9BACT</name>
<dbReference type="RefSeq" id="WP_264501455.1">
    <property type="nucleotide sequence ID" value="NZ_JAPDDS010000006.1"/>
</dbReference>
<feature type="coiled-coil region" evidence="1">
    <location>
        <begin position="27"/>
        <end position="54"/>
    </location>
</feature>
<evidence type="ECO:0000256" key="1">
    <source>
        <dbReference type="SAM" id="Coils"/>
    </source>
</evidence>
<sequence length="209" mass="22839">MNRPIDPDLDESPNVHAMSVPALQRTLVHVSGELAEERTENRALRREIAKLQARPAPPTDSSLSPMIGYLACLASQSFAARELLFPRKKLLLEAAKYLGGVSLLIRILNNEGLTDAQKELLSSDPSSVADVPDNLPEAIDLALKALGDESLHREMDELNVGLARPGISSQETVMILDRVKEINASLSGVQMPTIFTERFDRGQVSAMCK</sequence>
<dbReference type="Proteomes" id="UP001207930">
    <property type="component" value="Unassembled WGS sequence"/>
</dbReference>
<keyword evidence="1" id="KW-0175">Coiled coil</keyword>
<reference evidence="2 3" key="1">
    <citation type="submission" date="2022-10" db="EMBL/GenBank/DDBJ databases">
        <title>Luteolibacter flavescens strain MCCC 1K03193, whole genome shotgun sequencing project.</title>
        <authorList>
            <person name="Zhao G."/>
            <person name="Shen L."/>
        </authorList>
    </citation>
    <scope>NUCLEOTIDE SEQUENCE [LARGE SCALE GENOMIC DNA]</scope>
    <source>
        <strain evidence="2 3">MCCC 1K03193</strain>
    </source>
</reference>
<protein>
    <submittedName>
        <fullName evidence="2">Uncharacterized protein</fullName>
    </submittedName>
</protein>
<organism evidence="2 3">
    <name type="scientific">Luteolibacter flavescens</name>
    <dbReference type="NCBI Taxonomy" id="1859460"/>
    <lineage>
        <taxon>Bacteria</taxon>
        <taxon>Pseudomonadati</taxon>
        <taxon>Verrucomicrobiota</taxon>
        <taxon>Verrucomicrobiia</taxon>
        <taxon>Verrucomicrobiales</taxon>
        <taxon>Verrucomicrobiaceae</taxon>
        <taxon>Luteolibacter</taxon>
    </lineage>
</organism>